<feature type="region of interest" description="Disordered" evidence="1">
    <location>
        <begin position="287"/>
        <end position="350"/>
    </location>
</feature>
<sequence>MFAWTPLTDSLDNTYEELDSAGYASPPILSPPLPPPHPSTTTSSPTTSGLTEASHTPVLQSTAPSSLGRLSTPQGSAPPALNSLQLMPRSASTPHINLNSSGLQQDASSFSGVGATGGPGPGAATGAGAGAGSATTGLGSRNLPRTSGVGTLSEASSPMMGATSSATRPFAASKLASESISSGLRSPPGGGGGGGGLGTSGGGGDTLVSSHRSSSFAFQVRPQPPAPTPQPTLSLDPPSFCWWYPRKRASMPDFVLISEFSEVEGPRAVMTIPDNIVDLTRDSYASHKQKTPESTTTLSISTTSTTTSTNTAGGTSGSPLTSGKQPSQHPQEASDSTLGPDSGSSVQDSREVDEAMFDVHEFVLRITSVDHQVREGSGGFHIPEDIEVHISDIQKGYWAY</sequence>
<feature type="compositionally biased region" description="Gly residues" evidence="1">
    <location>
        <begin position="188"/>
        <end position="205"/>
    </location>
</feature>
<evidence type="ECO:0000313" key="3">
    <source>
        <dbReference type="Proteomes" id="UP000780801"/>
    </source>
</evidence>
<dbReference type="OrthoDB" id="2440100at2759"/>
<dbReference type="EMBL" id="JAABOA010004437">
    <property type="protein sequence ID" value="KAF9577733.1"/>
    <property type="molecule type" value="Genomic_DNA"/>
</dbReference>
<keyword evidence="3" id="KW-1185">Reference proteome</keyword>
<feature type="compositionally biased region" description="Polar residues" evidence="1">
    <location>
        <begin position="53"/>
        <end position="75"/>
    </location>
</feature>
<feature type="region of interest" description="Disordered" evidence="1">
    <location>
        <begin position="21"/>
        <end position="236"/>
    </location>
</feature>
<evidence type="ECO:0000256" key="1">
    <source>
        <dbReference type="SAM" id="MobiDB-lite"/>
    </source>
</evidence>
<proteinExistence type="predicted"/>
<protein>
    <submittedName>
        <fullName evidence="2">Uncharacterized protein</fullName>
    </submittedName>
</protein>
<feature type="compositionally biased region" description="Low complexity" evidence="1">
    <location>
        <begin position="294"/>
        <end position="313"/>
    </location>
</feature>
<feature type="compositionally biased region" description="Gly residues" evidence="1">
    <location>
        <begin position="114"/>
        <end position="131"/>
    </location>
</feature>
<feature type="compositionally biased region" description="Polar residues" evidence="1">
    <location>
        <begin position="143"/>
        <end position="167"/>
    </location>
</feature>
<feature type="compositionally biased region" description="Polar residues" evidence="1">
    <location>
        <begin position="207"/>
        <end position="217"/>
    </location>
</feature>
<gene>
    <name evidence="2" type="ORF">BGW38_006862</name>
</gene>
<name>A0A9P6KAG2_9FUNG</name>
<feature type="non-terminal residue" evidence="2">
    <location>
        <position position="400"/>
    </location>
</feature>
<comment type="caution">
    <text evidence="2">The sequence shown here is derived from an EMBL/GenBank/DDBJ whole genome shotgun (WGS) entry which is preliminary data.</text>
</comment>
<feature type="compositionally biased region" description="Low complexity" evidence="1">
    <location>
        <begin position="39"/>
        <end position="51"/>
    </location>
</feature>
<feature type="compositionally biased region" description="Polar residues" evidence="1">
    <location>
        <begin position="82"/>
        <end position="110"/>
    </location>
</feature>
<organism evidence="2 3">
    <name type="scientific">Lunasporangiospora selenospora</name>
    <dbReference type="NCBI Taxonomy" id="979761"/>
    <lineage>
        <taxon>Eukaryota</taxon>
        <taxon>Fungi</taxon>
        <taxon>Fungi incertae sedis</taxon>
        <taxon>Mucoromycota</taxon>
        <taxon>Mortierellomycotina</taxon>
        <taxon>Mortierellomycetes</taxon>
        <taxon>Mortierellales</taxon>
        <taxon>Mortierellaceae</taxon>
        <taxon>Lunasporangiospora</taxon>
    </lineage>
</organism>
<evidence type="ECO:0000313" key="2">
    <source>
        <dbReference type="EMBL" id="KAF9577733.1"/>
    </source>
</evidence>
<dbReference type="Proteomes" id="UP000780801">
    <property type="component" value="Unassembled WGS sequence"/>
</dbReference>
<feature type="compositionally biased region" description="Pro residues" evidence="1">
    <location>
        <begin position="28"/>
        <end position="38"/>
    </location>
</feature>
<feature type="compositionally biased region" description="Polar residues" evidence="1">
    <location>
        <begin position="319"/>
        <end position="347"/>
    </location>
</feature>
<dbReference type="AlphaFoldDB" id="A0A9P6KAG2"/>
<accession>A0A9P6KAG2</accession>
<reference evidence="2" key="1">
    <citation type="journal article" date="2020" name="Fungal Divers.">
        <title>Resolving the Mortierellaceae phylogeny through synthesis of multi-gene phylogenetics and phylogenomics.</title>
        <authorList>
            <person name="Vandepol N."/>
            <person name="Liber J."/>
            <person name="Desiro A."/>
            <person name="Na H."/>
            <person name="Kennedy M."/>
            <person name="Barry K."/>
            <person name="Grigoriev I.V."/>
            <person name="Miller A.N."/>
            <person name="O'Donnell K."/>
            <person name="Stajich J.E."/>
            <person name="Bonito G."/>
        </authorList>
    </citation>
    <scope>NUCLEOTIDE SEQUENCE</scope>
    <source>
        <strain evidence="2">KOD1015</strain>
    </source>
</reference>